<dbReference type="AlphaFoldDB" id="A0A8X6TIF2"/>
<dbReference type="Proteomes" id="UP000887013">
    <property type="component" value="Unassembled WGS sequence"/>
</dbReference>
<evidence type="ECO:0000313" key="2">
    <source>
        <dbReference type="Proteomes" id="UP000887013"/>
    </source>
</evidence>
<dbReference type="Gene3D" id="1.10.10.1450">
    <property type="match status" value="1"/>
</dbReference>
<comment type="caution">
    <text evidence="1">The sequence shown here is derived from an EMBL/GenBank/DDBJ whole genome shotgun (WGS) entry which is preliminary data.</text>
</comment>
<organism evidence="1 2">
    <name type="scientific">Nephila pilipes</name>
    <name type="common">Giant wood spider</name>
    <name type="synonym">Nephila maculata</name>
    <dbReference type="NCBI Taxonomy" id="299642"/>
    <lineage>
        <taxon>Eukaryota</taxon>
        <taxon>Metazoa</taxon>
        <taxon>Ecdysozoa</taxon>
        <taxon>Arthropoda</taxon>
        <taxon>Chelicerata</taxon>
        <taxon>Arachnida</taxon>
        <taxon>Araneae</taxon>
        <taxon>Araneomorphae</taxon>
        <taxon>Entelegynae</taxon>
        <taxon>Araneoidea</taxon>
        <taxon>Nephilidae</taxon>
        <taxon>Nephila</taxon>
    </lineage>
</organism>
<feature type="non-terminal residue" evidence="1">
    <location>
        <position position="1"/>
    </location>
</feature>
<sequence>AIQQCASLLVQTIVLVIRRDFKGLEDLHYAIKFCDALNKTGATTTAMPRKAYGENTISQNMVYSWHKMFLDDREDAEDIDHPGR</sequence>
<dbReference type="OrthoDB" id="6759066at2759"/>
<proteinExistence type="predicted"/>
<keyword evidence="2" id="KW-1185">Reference proteome</keyword>
<dbReference type="EMBL" id="BMAW01104404">
    <property type="protein sequence ID" value="GFT14125.1"/>
    <property type="molecule type" value="Genomic_DNA"/>
</dbReference>
<protein>
    <submittedName>
        <fullName evidence="1">Uncharacterized protein</fullName>
    </submittedName>
</protein>
<evidence type="ECO:0000313" key="1">
    <source>
        <dbReference type="EMBL" id="GFT14125.1"/>
    </source>
</evidence>
<accession>A0A8X6TIF2</accession>
<name>A0A8X6TIF2_NEPPI</name>
<gene>
    <name evidence="1" type="ORF">NPIL_88191</name>
</gene>
<reference evidence="1" key="1">
    <citation type="submission" date="2020-08" db="EMBL/GenBank/DDBJ databases">
        <title>Multicomponent nature underlies the extraordinary mechanical properties of spider dragline silk.</title>
        <authorList>
            <person name="Kono N."/>
            <person name="Nakamura H."/>
            <person name="Mori M."/>
            <person name="Yoshida Y."/>
            <person name="Ohtoshi R."/>
            <person name="Malay A.D."/>
            <person name="Moran D.A.P."/>
            <person name="Tomita M."/>
            <person name="Numata K."/>
            <person name="Arakawa K."/>
        </authorList>
    </citation>
    <scope>NUCLEOTIDE SEQUENCE</scope>
</reference>